<comment type="similarity">
    <text evidence="2 9 10">Belongs to the HisA/HisF family.</text>
</comment>
<dbReference type="Gene3D" id="3.20.20.70">
    <property type="entry name" value="Aldolase class I"/>
    <property type="match status" value="1"/>
</dbReference>
<sequence>MSAKLRRVVVCLDVDAGRVKKGVRFESLRDVGCPVELAARYEAEGADEIVLLDVSATVEGRATLFDVVRRTAERLFIPLTMGGGVRTVEDFERALRAGADKVGINSAAVADPELITRASERFGAQCVVLSIDARKNDAFPSGYNVVTHGGRKPTDLDAIAWAKRGVELGAGEILLTSIDRDGVRSGYDLDLTRAVVQAVTVPVVASGGAGSAEHVASALANAGADAALVAGILHDGQTTVGAIKSVVRDAGIEVRA</sequence>
<evidence type="ECO:0000256" key="3">
    <source>
        <dbReference type="ARBA" id="ARBA00011152"/>
    </source>
</evidence>
<evidence type="ECO:0000256" key="10">
    <source>
        <dbReference type="RuleBase" id="RU003657"/>
    </source>
</evidence>
<dbReference type="CDD" id="cd04731">
    <property type="entry name" value="HisF"/>
    <property type="match status" value="1"/>
</dbReference>
<dbReference type="InterPro" id="IPR006062">
    <property type="entry name" value="His_biosynth"/>
</dbReference>
<dbReference type="InterPro" id="IPR011060">
    <property type="entry name" value="RibuloseP-bd_barrel"/>
</dbReference>
<feature type="active site" evidence="9">
    <location>
        <position position="13"/>
    </location>
</feature>
<comment type="pathway">
    <text evidence="1 9">Amino-acid biosynthesis; L-histidine biosynthesis; L-histidine from 5-phospho-alpha-D-ribose 1-diphosphate: step 5/9.</text>
</comment>
<dbReference type="PANTHER" id="PTHR21235">
    <property type="entry name" value="IMIDAZOLE GLYCEROL PHOSPHATE SYNTHASE SUBUNIT HISF/H IGP SYNTHASE SUBUNIT HISF/H"/>
    <property type="match status" value="1"/>
</dbReference>
<dbReference type="InterPro" id="IPR004651">
    <property type="entry name" value="HisF"/>
</dbReference>
<feature type="active site" evidence="9">
    <location>
        <position position="132"/>
    </location>
</feature>
<dbReference type="InterPro" id="IPR050064">
    <property type="entry name" value="IGPS_HisA/HisF"/>
</dbReference>
<keyword evidence="6 9" id="KW-0456">Lyase</keyword>
<evidence type="ECO:0000256" key="1">
    <source>
        <dbReference type="ARBA" id="ARBA00005091"/>
    </source>
</evidence>
<dbReference type="EMBL" id="CP089982">
    <property type="protein sequence ID" value="WXA90943.1"/>
    <property type="molecule type" value="Genomic_DNA"/>
</dbReference>
<dbReference type="EC" id="4.3.2.10" evidence="9"/>
<dbReference type="NCBIfam" id="TIGR00735">
    <property type="entry name" value="hisF"/>
    <property type="match status" value="1"/>
</dbReference>
<dbReference type="GO" id="GO:0016829">
    <property type="term" value="F:lyase activity"/>
    <property type="evidence" value="ECO:0007669"/>
    <property type="project" value="UniProtKB-KW"/>
</dbReference>
<accession>A0ABZ2JWR8</accession>
<evidence type="ECO:0000313" key="12">
    <source>
        <dbReference type="Proteomes" id="UP001379533"/>
    </source>
</evidence>
<name>A0ABZ2JWR8_9BACT</name>
<dbReference type="InterPro" id="IPR013785">
    <property type="entry name" value="Aldolase_TIM"/>
</dbReference>
<reference evidence="11 12" key="1">
    <citation type="submission" date="2021-12" db="EMBL/GenBank/DDBJ databases">
        <title>Discovery of the Pendulisporaceae a myxobacterial family with distinct sporulation behavior and unique specialized metabolism.</title>
        <authorList>
            <person name="Garcia R."/>
            <person name="Popoff A."/>
            <person name="Bader C.D."/>
            <person name="Loehr J."/>
            <person name="Walesch S."/>
            <person name="Walt C."/>
            <person name="Boldt J."/>
            <person name="Bunk B."/>
            <person name="Haeckl F.J.F.P.J."/>
            <person name="Gunesch A.P."/>
            <person name="Birkelbach J."/>
            <person name="Nuebel U."/>
            <person name="Pietschmann T."/>
            <person name="Bach T."/>
            <person name="Mueller R."/>
        </authorList>
    </citation>
    <scope>NUCLEOTIDE SEQUENCE [LARGE SCALE GENOMIC DNA]</scope>
    <source>
        <strain evidence="11 12">MSr12523</strain>
    </source>
</reference>
<evidence type="ECO:0000313" key="11">
    <source>
        <dbReference type="EMBL" id="WXA90943.1"/>
    </source>
</evidence>
<dbReference type="HAMAP" id="MF_01013">
    <property type="entry name" value="HisF"/>
    <property type="match status" value="1"/>
</dbReference>
<comment type="subunit">
    <text evidence="3 9">Heterodimer of HisH and HisF.</text>
</comment>
<dbReference type="Pfam" id="PF00977">
    <property type="entry name" value="His_biosynth"/>
    <property type="match status" value="1"/>
</dbReference>
<evidence type="ECO:0000256" key="6">
    <source>
        <dbReference type="ARBA" id="ARBA00023239"/>
    </source>
</evidence>
<keyword evidence="4 9" id="KW-0028">Amino-acid biosynthesis</keyword>
<dbReference type="SUPFAM" id="SSF51366">
    <property type="entry name" value="Ribulose-phoshate binding barrel"/>
    <property type="match status" value="1"/>
</dbReference>
<keyword evidence="12" id="KW-1185">Reference proteome</keyword>
<comment type="subcellular location">
    <subcellularLocation>
        <location evidence="9">Cytoplasm</location>
    </subcellularLocation>
</comment>
<evidence type="ECO:0000256" key="5">
    <source>
        <dbReference type="ARBA" id="ARBA00023102"/>
    </source>
</evidence>
<dbReference type="RefSeq" id="WP_394841563.1">
    <property type="nucleotide sequence ID" value="NZ_CP089982.1"/>
</dbReference>
<evidence type="ECO:0000256" key="7">
    <source>
        <dbReference type="ARBA" id="ARBA00025475"/>
    </source>
</evidence>
<dbReference type="PANTHER" id="PTHR21235:SF2">
    <property type="entry name" value="IMIDAZOLE GLYCEROL PHOSPHATE SYNTHASE HISHF"/>
    <property type="match status" value="1"/>
</dbReference>
<evidence type="ECO:0000256" key="9">
    <source>
        <dbReference type="HAMAP-Rule" id="MF_01013"/>
    </source>
</evidence>
<dbReference type="Proteomes" id="UP001379533">
    <property type="component" value="Chromosome"/>
</dbReference>
<gene>
    <name evidence="9 11" type="primary">hisF</name>
    <name evidence="11" type="ORF">LZC95_31370</name>
</gene>
<evidence type="ECO:0000256" key="8">
    <source>
        <dbReference type="ARBA" id="ARBA00047838"/>
    </source>
</evidence>
<organism evidence="11 12">
    <name type="scientific">Pendulispora brunnea</name>
    <dbReference type="NCBI Taxonomy" id="2905690"/>
    <lineage>
        <taxon>Bacteria</taxon>
        <taxon>Pseudomonadati</taxon>
        <taxon>Myxococcota</taxon>
        <taxon>Myxococcia</taxon>
        <taxon>Myxococcales</taxon>
        <taxon>Sorangiineae</taxon>
        <taxon>Pendulisporaceae</taxon>
        <taxon>Pendulispora</taxon>
    </lineage>
</organism>
<comment type="function">
    <text evidence="7 9">IGPS catalyzes the conversion of PRFAR and glutamine to IGP, AICAR and glutamate. The HisF subunit catalyzes the cyclization activity that produces IGP and AICAR from PRFAR using the ammonia provided by the HisH subunit.</text>
</comment>
<proteinExistence type="inferred from homology"/>
<keyword evidence="9" id="KW-0963">Cytoplasm</keyword>
<keyword evidence="5 9" id="KW-0368">Histidine biosynthesis</keyword>
<evidence type="ECO:0000256" key="4">
    <source>
        <dbReference type="ARBA" id="ARBA00022605"/>
    </source>
</evidence>
<comment type="catalytic activity">
    <reaction evidence="8 9">
        <text>5-[(5-phospho-1-deoxy-D-ribulos-1-ylimino)methylamino]-1-(5-phospho-beta-D-ribosyl)imidazole-4-carboxamide + L-glutamine = D-erythro-1-(imidazol-4-yl)glycerol 3-phosphate + 5-amino-1-(5-phospho-beta-D-ribosyl)imidazole-4-carboxamide + L-glutamate + H(+)</text>
        <dbReference type="Rhea" id="RHEA:24793"/>
        <dbReference type="ChEBI" id="CHEBI:15378"/>
        <dbReference type="ChEBI" id="CHEBI:29985"/>
        <dbReference type="ChEBI" id="CHEBI:58278"/>
        <dbReference type="ChEBI" id="CHEBI:58359"/>
        <dbReference type="ChEBI" id="CHEBI:58475"/>
        <dbReference type="ChEBI" id="CHEBI:58525"/>
        <dbReference type="EC" id="4.3.2.10"/>
    </reaction>
</comment>
<protein>
    <recommendedName>
        <fullName evidence="9">Imidazole glycerol phosphate synthase subunit HisF</fullName>
        <ecNumber evidence="9">4.3.2.10</ecNumber>
    </recommendedName>
    <alternativeName>
        <fullName evidence="9">IGP synthase cyclase subunit</fullName>
    </alternativeName>
    <alternativeName>
        <fullName evidence="9">IGP synthase subunit HisF</fullName>
    </alternativeName>
    <alternativeName>
        <fullName evidence="9">ImGP synthase subunit HisF</fullName>
        <shortName evidence="9">IGPS subunit HisF</shortName>
    </alternativeName>
</protein>
<evidence type="ECO:0000256" key="2">
    <source>
        <dbReference type="ARBA" id="ARBA00009667"/>
    </source>
</evidence>